<proteinExistence type="predicted"/>
<dbReference type="RefSeq" id="WP_216521206.1">
    <property type="nucleotide sequence ID" value="NZ_JAHLPM010000015.1"/>
</dbReference>
<sequence>MKVKVLNKFNDLKENKIREVGEIFEVPKKRYEEINSTSHGTLIEEVKQTKEMKDNE</sequence>
<dbReference type="Proteomes" id="UP000749471">
    <property type="component" value="Unassembled WGS sequence"/>
</dbReference>
<name>A0ABS6E999_9FIRM</name>
<comment type="caution">
    <text evidence="1">The sequence shown here is derived from an EMBL/GenBank/DDBJ whole genome shotgun (WGS) entry which is preliminary data.</text>
</comment>
<gene>
    <name evidence="1" type="ORF">KQI42_15900</name>
</gene>
<accession>A0ABS6E999</accession>
<keyword evidence="2" id="KW-1185">Reference proteome</keyword>
<evidence type="ECO:0000313" key="1">
    <source>
        <dbReference type="EMBL" id="MBU5439499.1"/>
    </source>
</evidence>
<evidence type="ECO:0000313" key="2">
    <source>
        <dbReference type="Proteomes" id="UP000749471"/>
    </source>
</evidence>
<reference evidence="1 2" key="1">
    <citation type="submission" date="2021-06" db="EMBL/GenBank/DDBJ databases">
        <authorList>
            <person name="Sun Q."/>
            <person name="Li D."/>
        </authorList>
    </citation>
    <scope>NUCLEOTIDE SEQUENCE [LARGE SCALE GENOMIC DNA]</scope>
    <source>
        <strain evidence="1 2">MSJ-40</strain>
    </source>
</reference>
<evidence type="ECO:0008006" key="3">
    <source>
        <dbReference type="Google" id="ProtNLM"/>
    </source>
</evidence>
<protein>
    <recommendedName>
        <fullName evidence="3">Phage protein</fullName>
    </recommendedName>
</protein>
<organism evidence="1 2">
    <name type="scientific">Tissierella simiarum</name>
    <dbReference type="NCBI Taxonomy" id="2841534"/>
    <lineage>
        <taxon>Bacteria</taxon>
        <taxon>Bacillati</taxon>
        <taxon>Bacillota</taxon>
        <taxon>Tissierellia</taxon>
        <taxon>Tissierellales</taxon>
        <taxon>Tissierellaceae</taxon>
        <taxon>Tissierella</taxon>
    </lineage>
</organism>
<dbReference type="EMBL" id="JAHLPM010000015">
    <property type="protein sequence ID" value="MBU5439499.1"/>
    <property type="molecule type" value="Genomic_DNA"/>
</dbReference>